<dbReference type="PROSITE" id="PS00885">
    <property type="entry name" value="EPSP_SYNTHASE_2"/>
    <property type="match status" value="1"/>
</dbReference>
<accession>A0A381YDE2</accession>
<dbReference type="PANTHER" id="PTHR21090:SF5">
    <property type="entry name" value="PENTAFUNCTIONAL AROM POLYPEPTIDE"/>
    <property type="match status" value="1"/>
</dbReference>
<name>A0A381YDE2_9ZZZZ</name>
<dbReference type="InterPro" id="IPR036968">
    <property type="entry name" value="Enolpyruvate_Tfrase_sf"/>
</dbReference>
<sequence length="131" mass="14522">CELGEKFAKLMIDEYPILSVAAACADSPSVFKGLSELRLKESNRLELIKTNLLRCGCHCEIKGDDLFINPVNKTEVNQLNIKTDFDHRIAMAFAVMGSKIGNLNIQDPDSIKTSFPNFVDEFNKAGGNIIE</sequence>
<dbReference type="InterPro" id="IPR023193">
    <property type="entry name" value="EPSP_synthase_CS"/>
</dbReference>
<dbReference type="GO" id="GO:0009423">
    <property type="term" value="P:chorismate biosynthetic process"/>
    <property type="evidence" value="ECO:0007669"/>
    <property type="project" value="TreeGrafter"/>
</dbReference>
<dbReference type="SUPFAM" id="SSF55205">
    <property type="entry name" value="EPT/RTPC-like"/>
    <property type="match status" value="1"/>
</dbReference>
<dbReference type="Pfam" id="PF00275">
    <property type="entry name" value="EPSP_synthase"/>
    <property type="match status" value="1"/>
</dbReference>
<dbReference type="GO" id="GO:0003866">
    <property type="term" value="F:3-phosphoshikimate 1-carboxyvinyltransferase activity"/>
    <property type="evidence" value="ECO:0007669"/>
    <property type="project" value="TreeGrafter"/>
</dbReference>
<dbReference type="AlphaFoldDB" id="A0A381YDE2"/>
<feature type="non-terminal residue" evidence="3">
    <location>
        <position position="1"/>
    </location>
</feature>
<dbReference type="InterPro" id="IPR001986">
    <property type="entry name" value="Enolpyruvate_Tfrase_dom"/>
</dbReference>
<dbReference type="PANTHER" id="PTHR21090">
    <property type="entry name" value="AROM/DEHYDROQUINATE SYNTHASE"/>
    <property type="match status" value="1"/>
</dbReference>
<feature type="domain" description="Enolpyruvate transferase" evidence="2">
    <location>
        <begin position="11"/>
        <end position="121"/>
    </location>
</feature>
<evidence type="ECO:0000256" key="1">
    <source>
        <dbReference type="ARBA" id="ARBA00022679"/>
    </source>
</evidence>
<organism evidence="3">
    <name type="scientific">marine metagenome</name>
    <dbReference type="NCBI Taxonomy" id="408172"/>
    <lineage>
        <taxon>unclassified sequences</taxon>
        <taxon>metagenomes</taxon>
        <taxon>ecological metagenomes</taxon>
    </lineage>
</organism>
<evidence type="ECO:0000313" key="3">
    <source>
        <dbReference type="EMBL" id="SVA75089.1"/>
    </source>
</evidence>
<dbReference type="InterPro" id="IPR013792">
    <property type="entry name" value="RNA3'P_cycl/enolpyr_Trfase_a/b"/>
</dbReference>
<evidence type="ECO:0000259" key="2">
    <source>
        <dbReference type="Pfam" id="PF00275"/>
    </source>
</evidence>
<protein>
    <recommendedName>
        <fullName evidence="2">Enolpyruvate transferase domain-containing protein</fullName>
    </recommendedName>
</protein>
<proteinExistence type="predicted"/>
<dbReference type="EMBL" id="UINC01017978">
    <property type="protein sequence ID" value="SVA75089.1"/>
    <property type="molecule type" value="Genomic_DNA"/>
</dbReference>
<gene>
    <name evidence="3" type="ORF">METZ01_LOCUS127943</name>
</gene>
<dbReference type="Gene3D" id="3.65.10.10">
    <property type="entry name" value="Enolpyruvate transferase domain"/>
    <property type="match status" value="1"/>
</dbReference>
<keyword evidence="1" id="KW-0808">Transferase</keyword>
<reference evidence="3" key="1">
    <citation type="submission" date="2018-05" db="EMBL/GenBank/DDBJ databases">
        <authorList>
            <person name="Lanie J.A."/>
            <person name="Ng W.-L."/>
            <person name="Kazmierczak K.M."/>
            <person name="Andrzejewski T.M."/>
            <person name="Davidsen T.M."/>
            <person name="Wayne K.J."/>
            <person name="Tettelin H."/>
            <person name="Glass J.I."/>
            <person name="Rusch D."/>
            <person name="Podicherti R."/>
            <person name="Tsui H.-C.T."/>
            <person name="Winkler M.E."/>
        </authorList>
    </citation>
    <scope>NUCLEOTIDE SEQUENCE</scope>
</reference>